<evidence type="ECO:0000313" key="12">
    <source>
        <dbReference type="EMBL" id="KAF6491922.1"/>
    </source>
</evidence>
<comment type="subcellular location">
    <subcellularLocation>
        <location evidence="1">Membrane</location>
        <topology evidence="1">Single-pass type I membrane protein</topology>
    </subcellularLocation>
</comment>
<evidence type="ECO:0000256" key="1">
    <source>
        <dbReference type="ARBA" id="ARBA00004479"/>
    </source>
</evidence>
<dbReference type="OrthoDB" id="9835959at2759"/>
<dbReference type="InterPro" id="IPR003532">
    <property type="entry name" value="Short_hematopoietin_rcpt_2_CS"/>
</dbReference>
<dbReference type="PANTHER" id="PTHR23037:SF46">
    <property type="entry name" value="INTERLEUKIN 5 RECEPTOR SUBUNIT ALPHA"/>
    <property type="match status" value="1"/>
</dbReference>
<evidence type="ECO:0000256" key="3">
    <source>
        <dbReference type="ARBA" id="ARBA00022729"/>
    </source>
</evidence>
<dbReference type="EMBL" id="JACASF010000002">
    <property type="protein sequence ID" value="KAF6491922.1"/>
    <property type="molecule type" value="Genomic_DNA"/>
</dbReference>
<dbReference type="InterPro" id="IPR003961">
    <property type="entry name" value="FN3_dom"/>
</dbReference>
<evidence type="ECO:0000259" key="11">
    <source>
        <dbReference type="PROSITE" id="PS50853"/>
    </source>
</evidence>
<dbReference type="InterPro" id="IPR015321">
    <property type="entry name" value="TypeI_recpt_CBD"/>
</dbReference>
<dbReference type="PROSITE" id="PS01356">
    <property type="entry name" value="HEMATOPO_REC_S_F2"/>
    <property type="match status" value="1"/>
</dbReference>
<dbReference type="Pfam" id="PF18611">
    <property type="entry name" value="IL3Ra_N"/>
    <property type="match status" value="1"/>
</dbReference>
<keyword evidence="13" id="KW-1185">Reference proteome</keyword>
<feature type="signal peptide" evidence="10">
    <location>
        <begin position="1"/>
        <end position="19"/>
    </location>
</feature>
<feature type="compositionally biased region" description="Polar residues" evidence="8">
    <location>
        <begin position="425"/>
        <end position="438"/>
    </location>
</feature>
<dbReference type="InParanoid" id="A0A7J8J721"/>
<feature type="domain" description="Fibronectin type-III" evidence="11">
    <location>
        <begin position="224"/>
        <end position="322"/>
    </location>
</feature>
<proteinExistence type="predicted"/>
<dbReference type="GO" id="GO:0009897">
    <property type="term" value="C:external side of plasma membrane"/>
    <property type="evidence" value="ECO:0007669"/>
    <property type="project" value="TreeGrafter"/>
</dbReference>
<evidence type="ECO:0000313" key="13">
    <source>
        <dbReference type="Proteomes" id="UP000550707"/>
    </source>
</evidence>
<keyword evidence="2 9" id="KW-0812">Transmembrane</keyword>
<dbReference type="InterPro" id="IPR013783">
    <property type="entry name" value="Ig-like_fold"/>
</dbReference>
<dbReference type="Gene3D" id="2.60.40.10">
    <property type="entry name" value="Immunoglobulins"/>
    <property type="match status" value="2"/>
</dbReference>
<evidence type="ECO:0000256" key="7">
    <source>
        <dbReference type="ARBA" id="ARBA00023180"/>
    </source>
</evidence>
<gene>
    <name evidence="12" type="ORF">HJG59_003401</name>
</gene>
<evidence type="ECO:0000256" key="4">
    <source>
        <dbReference type="ARBA" id="ARBA00022989"/>
    </source>
</evidence>
<dbReference type="GO" id="GO:0004896">
    <property type="term" value="F:cytokine receptor activity"/>
    <property type="evidence" value="ECO:0007669"/>
    <property type="project" value="InterPro"/>
</dbReference>
<evidence type="ECO:0000256" key="5">
    <source>
        <dbReference type="ARBA" id="ARBA00023136"/>
    </source>
</evidence>
<accession>A0A7J8J721</accession>
<name>A0A7J8J721_MOLMO</name>
<evidence type="ECO:0000256" key="9">
    <source>
        <dbReference type="SAM" id="Phobius"/>
    </source>
</evidence>
<dbReference type="InterPro" id="IPR040907">
    <property type="entry name" value="IL3Ra_N"/>
</dbReference>
<keyword evidence="5 9" id="KW-0472">Membrane</keyword>
<dbReference type="PANTHER" id="PTHR23037">
    <property type="entry name" value="CYTOKINE RECEPTOR"/>
    <property type="match status" value="1"/>
</dbReference>
<evidence type="ECO:0000256" key="2">
    <source>
        <dbReference type="ARBA" id="ARBA00022692"/>
    </source>
</evidence>
<sequence>MVFLWDFASLLVLLSSACCEDTPLAKENVSPVINRKLDPMKKILTWSCRGNVTEQECTIDTPPKSSTRQVPQVREDNTYFCWFRNAVLHRGATLTVTGTSDGDAFQDVLHFQNPGREGSGAVNFSCLIYNVHFMKCSWRPGPAAPADVQYRLYGWTSRHDQEVECPRYIQDARGTRVGCHFDEAVRPQMTDAYSFWLNGTSNEAAIQFSDFRPFKAVQIEKYNPPANLTIRDNGSHHIVRWAPPKTRFEVSSQVLCYELDVQTEGSPSRMDPVVLRGSEENVYVIPSSSADAQRTVRARVKFLRGELWSEWTPTVRFRTGEQDGSSGSTLGLVGLVAGTAALVFTMLMFFCTKFPLRHLLFPPVPQANREVMGTFVPFPEMAWDRDNPPLSVQDPEDILAVEETQSFASRQAKSGDPAPPKHTSENVSPESCPLSVSD</sequence>
<dbReference type="CDD" id="cd00063">
    <property type="entry name" value="FN3"/>
    <property type="match status" value="1"/>
</dbReference>
<protein>
    <submittedName>
        <fullName evidence="12">Colony stimulating factor 2 receptor subunit alpha</fullName>
    </submittedName>
</protein>
<dbReference type="InterPro" id="IPR036116">
    <property type="entry name" value="FN3_sf"/>
</dbReference>
<dbReference type="Proteomes" id="UP000550707">
    <property type="component" value="Unassembled WGS sequence"/>
</dbReference>
<feature type="chain" id="PRO_5029896015" evidence="10">
    <location>
        <begin position="20"/>
        <end position="438"/>
    </location>
</feature>
<evidence type="ECO:0000256" key="10">
    <source>
        <dbReference type="SAM" id="SignalP"/>
    </source>
</evidence>
<evidence type="ECO:0000256" key="8">
    <source>
        <dbReference type="SAM" id="MobiDB-lite"/>
    </source>
</evidence>
<reference evidence="12 13" key="1">
    <citation type="journal article" date="2020" name="Nature">
        <title>Six reference-quality genomes reveal evolution of bat adaptations.</title>
        <authorList>
            <person name="Jebb D."/>
            <person name="Huang Z."/>
            <person name="Pippel M."/>
            <person name="Hughes G.M."/>
            <person name="Lavrichenko K."/>
            <person name="Devanna P."/>
            <person name="Winkler S."/>
            <person name="Jermiin L.S."/>
            <person name="Skirmuntt E.C."/>
            <person name="Katzourakis A."/>
            <person name="Burkitt-Gray L."/>
            <person name="Ray D.A."/>
            <person name="Sullivan K.A.M."/>
            <person name="Roscito J.G."/>
            <person name="Kirilenko B.M."/>
            <person name="Davalos L.M."/>
            <person name="Corthals A.P."/>
            <person name="Power M.L."/>
            <person name="Jones G."/>
            <person name="Ransome R.D."/>
            <person name="Dechmann D.K.N."/>
            <person name="Locatelli A.G."/>
            <person name="Puechmaille S.J."/>
            <person name="Fedrigo O."/>
            <person name="Jarvis E.D."/>
            <person name="Hiller M."/>
            <person name="Vernes S.C."/>
            <person name="Myers E.W."/>
            <person name="Teeling E.C."/>
        </authorList>
    </citation>
    <scope>NUCLEOTIDE SEQUENCE [LARGE SCALE GENOMIC DNA]</scope>
    <source>
        <strain evidence="12">MMolMol1</strain>
        <tissue evidence="12">Muscle</tissue>
    </source>
</reference>
<organism evidence="12 13">
    <name type="scientific">Molossus molossus</name>
    <name type="common">Pallas' mastiff bat</name>
    <name type="synonym">Vespertilio molossus</name>
    <dbReference type="NCBI Taxonomy" id="27622"/>
    <lineage>
        <taxon>Eukaryota</taxon>
        <taxon>Metazoa</taxon>
        <taxon>Chordata</taxon>
        <taxon>Craniata</taxon>
        <taxon>Vertebrata</taxon>
        <taxon>Euteleostomi</taxon>
        <taxon>Mammalia</taxon>
        <taxon>Eutheria</taxon>
        <taxon>Laurasiatheria</taxon>
        <taxon>Chiroptera</taxon>
        <taxon>Yangochiroptera</taxon>
        <taxon>Molossidae</taxon>
        <taxon>Molossus</taxon>
    </lineage>
</organism>
<keyword evidence="4 9" id="KW-1133">Transmembrane helix</keyword>
<dbReference type="SUPFAM" id="SSF49265">
    <property type="entry name" value="Fibronectin type III"/>
    <property type="match status" value="2"/>
</dbReference>
<feature type="region of interest" description="Disordered" evidence="8">
    <location>
        <begin position="404"/>
        <end position="438"/>
    </location>
</feature>
<keyword evidence="7" id="KW-0325">Glycoprotein</keyword>
<dbReference type="PROSITE" id="PS50853">
    <property type="entry name" value="FN3"/>
    <property type="match status" value="1"/>
</dbReference>
<comment type="caution">
    <text evidence="12">The sequence shown here is derived from an EMBL/GenBank/DDBJ whole genome shotgun (WGS) entry which is preliminary data.</text>
</comment>
<dbReference type="Pfam" id="PF09240">
    <property type="entry name" value="IL6Ra-bind"/>
    <property type="match status" value="1"/>
</dbReference>
<evidence type="ECO:0000256" key="6">
    <source>
        <dbReference type="ARBA" id="ARBA00023170"/>
    </source>
</evidence>
<dbReference type="AlphaFoldDB" id="A0A7J8J721"/>
<feature type="transmembrane region" description="Helical" evidence="9">
    <location>
        <begin position="330"/>
        <end position="351"/>
    </location>
</feature>
<keyword evidence="3 10" id="KW-0732">Signal</keyword>
<keyword evidence="6 12" id="KW-0675">Receptor</keyword>